<keyword evidence="2" id="KW-0812">Transmembrane</keyword>
<keyword evidence="2" id="KW-0472">Membrane</keyword>
<evidence type="ECO:0000256" key="2">
    <source>
        <dbReference type="SAM" id="Phobius"/>
    </source>
</evidence>
<dbReference type="AlphaFoldDB" id="H2Y151"/>
<dbReference type="KEGG" id="cin:100184996"/>
<reference evidence="3" key="2">
    <citation type="submission" date="2025-08" db="UniProtKB">
        <authorList>
            <consortium name="Ensembl"/>
        </authorList>
    </citation>
    <scope>IDENTIFICATION</scope>
</reference>
<dbReference type="GeneID" id="100184996"/>
<reference evidence="4" key="1">
    <citation type="journal article" date="2002" name="Science">
        <title>The draft genome of Ciona intestinalis: insights into chordate and vertebrate origins.</title>
        <authorList>
            <person name="Dehal P."/>
            <person name="Satou Y."/>
            <person name="Campbell R.K."/>
            <person name="Chapman J."/>
            <person name="Degnan B."/>
            <person name="De Tomaso A."/>
            <person name="Davidson B."/>
            <person name="Di Gregorio A."/>
            <person name="Gelpke M."/>
            <person name="Goodstein D.M."/>
            <person name="Harafuji N."/>
            <person name="Hastings K.E."/>
            <person name="Ho I."/>
            <person name="Hotta K."/>
            <person name="Huang W."/>
            <person name="Kawashima T."/>
            <person name="Lemaire P."/>
            <person name="Martinez D."/>
            <person name="Meinertzhagen I.A."/>
            <person name="Necula S."/>
            <person name="Nonaka M."/>
            <person name="Putnam N."/>
            <person name="Rash S."/>
            <person name="Saiga H."/>
            <person name="Satake M."/>
            <person name="Terry A."/>
            <person name="Yamada L."/>
            <person name="Wang H.G."/>
            <person name="Awazu S."/>
            <person name="Azumi K."/>
            <person name="Boore J."/>
            <person name="Branno M."/>
            <person name="Chin-Bow S."/>
            <person name="DeSantis R."/>
            <person name="Doyle S."/>
            <person name="Francino P."/>
            <person name="Keys D.N."/>
            <person name="Haga S."/>
            <person name="Hayashi H."/>
            <person name="Hino K."/>
            <person name="Imai K.S."/>
            <person name="Inaba K."/>
            <person name="Kano S."/>
            <person name="Kobayashi K."/>
            <person name="Kobayashi M."/>
            <person name="Lee B.I."/>
            <person name="Makabe K.W."/>
            <person name="Manohar C."/>
            <person name="Matassi G."/>
            <person name="Medina M."/>
            <person name="Mochizuki Y."/>
            <person name="Mount S."/>
            <person name="Morishita T."/>
            <person name="Miura S."/>
            <person name="Nakayama A."/>
            <person name="Nishizaka S."/>
            <person name="Nomoto H."/>
            <person name="Ohta F."/>
            <person name="Oishi K."/>
            <person name="Rigoutsos I."/>
            <person name="Sano M."/>
            <person name="Sasaki A."/>
            <person name="Sasakura Y."/>
            <person name="Shoguchi E."/>
            <person name="Shin-i T."/>
            <person name="Spagnuolo A."/>
            <person name="Stainier D."/>
            <person name="Suzuki M.M."/>
            <person name="Tassy O."/>
            <person name="Takatori N."/>
            <person name="Tokuoka M."/>
            <person name="Yagi K."/>
            <person name="Yoshizaki F."/>
            <person name="Wada S."/>
            <person name="Zhang C."/>
            <person name="Hyatt P.D."/>
            <person name="Larimer F."/>
            <person name="Detter C."/>
            <person name="Doggett N."/>
            <person name="Glavina T."/>
            <person name="Hawkins T."/>
            <person name="Richardson P."/>
            <person name="Lucas S."/>
            <person name="Kohara Y."/>
            <person name="Levine M."/>
            <person name="Satoh N."/>
            <person name="Rokhsar D.S."/>
        </authorList>
    </citation>
    <scope>NUCLEOTIDE SEQUENCE [LARGE SCALE GENOMIC DNA]</scope>
</reference>
<proteinExistence type="predicted"/>
<keyword evidence="4" id="KW-1185">Reference proteome</keyword>
<gene>
    <name evidence="3" type="primary">LOC100184996</name>
</gene>
<dbReference type="RefSeq" id="XP_002121714.1">
    <property type="nucleotide sequence ID" value="XM_002121678.4"/>
</dbReference>
<feature type="transmembrane region" description="Helical" evidence="2">
    <location>
        <begin position="99"/>
        <end position="124"/>
    </location>
</feature>
<protein>
    <submittedName>
        <fullName evidence="3">Uncharacterized LOC100184996</fullName>
    </submittedName>
</protein>
<name>H2Y151_CIOIN</name>
<accession>A0A1W2W8J5</accession>
<organism evidence="3 4">
    <name type="scientific">Ciona intestinalis</name>
    <name type="common">Transparent sea squirt</name>
    <name type="synonym">Ascidia intestinalis</name>
    <dbReference type="NCBI Taxonomy" id="7719"/>
    <lineage>
        <taxon>Eukaryota</taxon>
        <taxon>Metazoa</taxon>
        <taxon>Chordata</taxon>
        <taxon>Tunicata</taxon>
        <taxon>Ascidiacea</taxon>
        <taxon>Phlebobranchia</taxon>
        <taxon>Cionidae</taxon>
        <taxon>Ciona</taxon>
    </lineage>
</organism>
<dbReference type="Proteomes" id="UP000008144">
    <property type="component" value="Unassembled WGS sequence"/>
</dbReference>
<sequence length="181" mass="20433">MATSWDDVSMTSRCMNENKFGVKSYLQYFYDDCDVGVTCKVRGVHRYDNMVTWCICVIGIISALIGGTLVVVTIVKPEAFDRGDFPTPRHFLGVPHERFFLVGGILFSCGLTIATVCLVVISLFRIEKRKQKLESDNFQKTLTMGMIIPEREFPLFETDSEISPVQPFNPQHDPLTPNSTP</sequence>
<evidence type="ECO:0000256" key="1">
    <source>
        <dbReference type="SAM" id="MobiDB-lite"/>
    </source>
</evidence>
<dbReference type="HOGENOM" id="CLU_1488529_0_0_1"/>
<dbReference type="InParanoid" id="H2Y151"/>
<dbReference type="Ensembl" id="ENSCINT00000031646.1">
    <property type="protein sequence ID" value="ENSCINP00000035635.1"/>
    <property type="gene ID" value="ENSCING00000018696.1"/>
</dbReference>
<reference evidence="3" key="3">
    <citation type="submission" date="2025-09" db="UniProtKB">
        <authorList>
            <consortium name="Ensembl"/>
        </authorList>
    </citation>
    <scope>IDENTIFICATION</scope>
</reference>
<evidence type="ECO:0000313" key="3">
    <source>
        <dbReference type="Ensembl" id="ENSCINP00000035635.1"/>
    </source>
</evidence>
<feature type="region of interest" description="Disordered" evidence="1">
    <location>
        <begin position="162"/>
        <end position="181"/>
    </location>
</feature>
<accession>H2Y151</accession>
<evidence type="ECO:0000313" key="4">
    <source>
        <dbReference type="Proteomes" id="UP000008144"/>
    </source>
</evidence>
<keyword evidence="2" id="KW-1133">Transmembrane helix</keyword>
<feature type="transmembrane region" description="Helical" evidence="2">
    <location>
        <begin position="50"/>
        <end position="75"/>
    </location>
</feature>